<proteinExistence type="predicted"/>
<feature type="transmembrane region" description="Helical" evidence="5">
    <location>
        <begin position="322"/>
        <end position="344"/>
    </location>
</feature>
<dbReference type="InterPro" id="IPR011701">
    <property type="entry name" value="MFS"/>
</dbReference>
<keyword evidence="3 5" id="KW-1133">Transmembrane helix</keyword>
<name>A0ABT4TPA8_9ACTN</name>
<feature type="transmembrane region" description="Helical" evidence="5">
    <location>
        <begin position="151"/>
        <end position="171"/>
    </location>
</feature>
<dbReference type="EMBL" id="JAQFWP010000036">
    <property type="protein sequence ID" value="MDA2806515.1"/>
    <property type="molecule type" value="Genomic_DNA"/>
</dbReference>
<comment type="caution">
    <text evidence="7">The sequence shown here is derived from an EMBL/GenBank/DDBJ whole genome shotgun (WGS) entry which is preliminary data.</text>
</comment>
<gene>
    <name evidence="7" type="ORF">O4U47_18540</name>
</gene>
<dbReference type="RefSeq" id="WP_270679154.1">
    <property type="nucleotide sequence ID" value="NZ_JAQFWP010000036.1"/>
</dbReference>
<feature type="transmembrane region" description="Helical" evidence="5">
    <location>
        <begin position="294"/>
        <end position="316"/>
    </location>
</feature>
<dbReference type="Pfam" id="PF07690">
    <property type="entry name" value="MFS_1"/>
    <property type="match status" value="1"/>
</dbReference>
<dbReference type="PANTHER" id="PTHR23537">
    <property type="match status" value="1"/>
</dbReference>
<evidence type="ECO:0000256" key="5">
    <source>
        <dbReference type="SAM" id="Phobius"/>
    </source>
</evidence>
<evidence type="ECO:0000313" key="8">
    <source>
        <dbReference type="Proteomes" id="UP001165685"/>
    </source>
</evidence>
<evidence type="ECO:0000259" key="6">
    <source>
        <dbReference type="PROSITE" id="PS50850"/>
    </source>
</evidence>
<feature type="transmembrane region" description="Helical" evidence="5">
    <location>
        <begin position="21"/>
        <end position="42"/>
    </location>
</feature>
<feature type="transmembrane region" description="Helical" evidence="5">
    <location>
        <begin position="382"/>
        <end position="402"/>
    </location>
</feature>
<feature type="transmembrane region" description="Helical" evidence="5">
    <location>
        <begin position="232"/>
        <end position="249"/>
    </location>
</feature>
<feature type="transmembrane region" description="Helical" evidence="5">
    <location>
        <begin position="54"/>
        <end position="78"/>
    </location>
</feature>
<comment type="subcellular location">
    <subcellularLocation>
        <location evidence="1">Cell membrane</location>
        <topology evidence="1">Multi-pass membrane protein</topology>
    </subcellularLocation>
</comment>
<dbReference type="InterPro" id="IPR020846">
    <property type="entry name" value="MFS_dom"/>
</dbReference>
<feature type="transmembrane region" description="Helical" evidence="5">
    <location>
        <begin position="177"/>
        <end position="196"/>
    </location>
</feature>
<evidence type="ECO:0000256" key="3">
    <source>
        <dbReference type="ARBA" id="ARBA00022989"/>
    </source>
</evidence>
<sequence length="410" mass="39704">MTTTPTTAPSAASGAPPMGSLRLAASGMALIAVTYGIARFAYGLFVPAFREEFGLGAAAAGLIASGSYAAYCAAIAASMLLSGRLAPRRVAVAAGALATAGTALVAAAPSPSVLALGILIGGASTGLASPPLAEAVAHRVAPARRDRVQNVVNAGTGVGVAVSGPVALAAGAHWRPAWLAFALLALAATLWAARTVPPGATRDGRPAGGGGARSALAGLLPAPLLRPGAGRMLTAAAAMGAAASAVWTFGRDLAVAEAGLGPTASVSMWIVLGAAGTLGAFTGELAARVGLRRAWSVAMAALAASTAVPALAPVFAPGAAAPAAFAAAALFGAVYTALTGLLLLWGIRLYPDAPSFGVGAAFLMIAAGQTAGAPLAGLAADTWSLTAAFVLAAVAALLGSLIRPRAGARR</sequence>
<evidence type="ECO:0000256" key="1">
    <source>
        <dbReference type="ARBA" id="ARBA00004651"/>
    </source>
</evidence>
<keyword evidence="4 5" id="KW-0472">Membrane</keyword>
<feature type="transmembrane region" description="Helical" evidence="5">
    <location>
        <begin position="356"/>
        <end position="376"/>
    </location>
</feature>
<feature type="domain" description="Major facilitator superfamily (MFS) profile" evidence="6">
    <location>
        <begin position="20"/>
        <end position="410"/>
    </location>
</feature>
<dbReference type="InterPro" id="IPR010645">
    <property type="entry name" value="MFS_4"/>
</dbReference>
<feature type="transmembrane region" description="Helical" evidence="5">
    <location>
        <begin position="113"/>
        <end position="130"/>
    </location>
</feature>
<dbReference type="PANTHER" id="PTHR23537:SF1">
    <property type="entry name" value="SUGAR TRANSPORTER"/>
    <property type="match status" value="1"/>
</dbReference>
<feature type="transmembrane region" description="Helical" evidence="5">
    <location>
        <begin position="90"/>
        <end position="107"/>
    </location>
</feature>
<dbReference type="InterPro" id="IPR036259">
    <property type="entry name" value="MFS_trans_sf"/>
</dbReference>
<dbReference type="Proteomes" id="UP001165685">
    <property type="component" value="Unassembled WGS sequence"/>
</dbReference>
<reference evidence="7" key="1">
    <citation type="submission" date="2023-01" db="EMBL/GenBank/DDBJ databases">
        <title>Draft genome sequence of Nocardiopsis sp. LSu2-4 isolated from halophytes.</title>
        <authorList>
            <person name="Duangmal K."/>
            <person name="Chantavorakit T."/>
        </authorList>
    </citation>
    <scope>NUCLEOTIDE SEQUENCE</scope>
    <source>
        <strain evidence="7">LSu2-4</strain>
    </source>
</reference>
<dbReference type="SUPFAM" id="SSF103473">
    <property type="entry name" value="MFS general substrate transporter"/>
    <property type="match status" value="1"/>
</dbReference>
<evidence type="ECO:0000313" key="7">
    <source>
        <dbReference type="EMBL" id="MDA2806515.1"/>
    </source>
</evidence>
<accession>A0ABT4TPA8</accession>
<dbReference type="PROSITE" id="PS50850">
    <property type="entry name" value="MFS"/>
    <property type="match status" value="1"/>
</dbReference>
<dbReference type="Gene3D" id="1.20.1250.20">
    <property type="entry name" value="MFS general substrate transporter like domains"/>
    <property type="match status" value="1"/>
</dbReference>
<keyword evidence="2 5" id="KW-0812">Transmembrane</keyword>
<feature type="transmembrane region" description="Helical" evidence="5">
    <location>
        <begin position="269"/>
        <end position="287"/>
    </location>
</feature>
<keyword evidence="8" id="KW-1185">Reference proteome</keyword>
<organism evidence="7 8">
    <name type="scientific">Nocardiopsis suaedae</name>
    <dbReference type="NCBI Taxonomy" id="3018444"/>
    <lineage>
        <taxon>Bacteria</taxon>
        <taxon>Bacillati</taxon>
        <taxon>Actinomycetota</taxon>
        <taxon>Actinomycetes</taxon>
        <taxon>Streptosporangiales</taxon>
        <taxon>Nocardiopsidaceae</taxon>
        <taxon>Nocardiopsis</taxon>
    </lineage>
</organism>
<evidence type="ECO:0000256" key="2">
    <source>
        <dbReference type="ARBA" id="ARBA00022692"/>
    </source>
</evidence>
<evidence type="ECO:0000256" key="4">
    <source>
        <dbReference type="ARBA" id="ARBA00023136"/>
    </source>
</evidence>
<protein>
    <submittedName>
        <fullName evidence="7">YbfB/YjiJ family MFS transporter</fullName>
    </submittedName>
</protein>